<dbReference type="Proteomes" id="UP001596156">
    <property type="component" value="Unassembled WGS sequence"/>
</dbReference>
<keyword evidence="2" id="KW-1185">Reference proteome</keyword>
<dbReference type="EMBL" id="JBHSKL010000011">
    <property type="protein sequence ID" value="MFC5225015.1"/>
    <property type="molecule type" value="Genomic_DNA"/>
</dbReference>
<protein>
    <submittedName>
        <fullName evidence="1">Uncharacterized protein</fullName>
    </submittedName>
</protein>
<name>A0ABW0D7D8_STRFI</name>
<comment type="caution">
    <text evidence="1">The sequence shown here is derived from an EMBL/GenBank/DDBJ whole genome shotgun (WGS) entry which is preliminary data.</text>
</comment>
<organism evidence="1 2">
    <name type="scientific">Streptomyces fimbriatus</name>
    <dbReference type="NCBI Taxonomy" id="68197"/>
    <lineage>
        <taxon>Bacteria</taxon>
        <taxon>Bacillati</taxon>
        <taxon>Actinomycetota</taxon>
        <taxon>Actinomycetes</taxon>
        <taxon>Kitasatosporales</taxon>
        <taxon>Streptomycetaceae</taxon>
        <taxon>Streptomyces</taxon>
    </lineage>
</organism>
<reference evidence="2" key="1">
    <citation type="journal article" date="2019" name="Int. J. Syst. Evol. Microbiol.">
        <title>The Global Catalogue of Microorganisms (GCM) 10K type strain sequencing project: providing services to taxonomists for standard genome sequencing and annotation.</title>
        <authorList>
            <consortium name="The Broad Institute Genomics Platform"/>
            <consortium name="The Broad Institute Genome Sequencing Center for Infectious Disease"/>
            <person name="Wu L."/>
            <person name="Ma J."/>
        </authorList>
    </citation>
    <scope>NUCLEOTIDE SEQUENCE [LARGE SCALE GENOMIC DNA]</scope>
    <source>
        <strain evidence="2">CCM 8479</strain>
    </source>
</reference>
<accession>A0ABW0D7D8</accession>
<gene>
    <name evidence="1" type="ORF">ACFPN6_10435</name>
</gene>
<evidence type="ECO:0000313" key="2">
    <source>
        <dbReference type="Proteomes" id="UP001596156"/>
    </source>
</evidence>
<sequence>MTDTDGNRVRKYVSRLPEGAPKAARAILRHSRISMTTGVCTHVVGDSEREAVGMPAELLEDPLIG</sequence>
<evidence type="ECO:0000313" key="1">
    <source>
        <dbReference type="EMBL" id="MFC5225015.1"/>
    </source>
</evidence>
<dbReference type="RefSeq" id="WP_344643492.1">
    <property type="nucleotide sequence ID" value="NZ_BAAASS010000004.1"/>
</dbReference>
<proteinExistence type="predicted"/>